<feature type="transmembrane region" description="Helical" evidence="8">
    <location>
        <begin position="453"/>
        <end position="473"/>
    </location>
</feature>
<evidence type="ECO:0008006" key="11">
    <source>
        <dbReference type="Google" id="ProtNLM"/>
    </source>
</evidence>
<keyword evidence="3" id="KW-1003">Cell membrane</keyword>
<dbReference type="AlphaFoldDB" id="A0A9P6KF30"/>
<evidence type="ECO:0000256" key="4">
    <source>
        <dbReference type="ARBA" id="ARBA00022692"/>
    </source>
</evidence>
<proteinExistence type="inferred from homology"/>
<feature type="transmembrane region" description="Helical" evidence="8">
    <location>
        <begin position="343"/>
        <end position="368"/>
    </location>
</feature>
<dbReference type="PANTHER" id="PTHR33567:SF3">
    <property type="entry name" value="CHROMATE ION TRANSPORTER (EUROFUNG)"/>
    <property type="match status" value="1"/>
</dbReference>
<dbReference type="PANTHER" id="PTHR33567">
    <property type="entry name" value="CHROMATE ION TRANSPORTER (EUROFUNG)"/>
    <property type="match status" value="1"/>
</dbReference>
<dbReference type="OrthoDB" id="2160638at2759"/>
<evidence type="ECO:0000256" key="7">
    <source>
        <dbReference type="SAM" id="MobiDB-lite"/>
    </source>
</evidence>
<dbReference type="GO" id="GO:0015109">
    <property type="term" value="F:chromate transmembrane transporter activity"/>
    <property type="evidence" value="ECO:0007669"/>
    <property type="project" value="InterPro"/>
</dbReference>
<evidence type="ECO:0000313" key="10">
    <source>
        <dbReference type="Proteomes" id="UP000780801"/>
    </source>
</evidence>
<evidence type="ECO:0000256" key="3">
    <source>
        <dbReference type="ARBA" id="ARBA00022475"/>
    </source>
</evidence>
<evidence type="ECO:0000256" key="1">
    <source>
        <dbReference type="ARBA" id="ARBA00004651"/>
    </source>
</evidence>
<feature type="transmembrane region" description="Helical" evidence="8">
    <location>
        <begin position="311"/>
        <end position="331"/>
    </location>
</feature>
<accession>A0A9P6KF30</accession>
<dbReference type="Proteomes" id="UP000780801">
    <property type="component" value="Unassembled WGS sequence"/>
</dbReference>
<feature type="compositionally biased region" description="Basic and acidic residues" evidence="7">
    <location>
        <begin position="221"/>
        <end position="231"/>
    </location>
</feature>
<name>A0A9P6KF30_9FUNG</name>
<feature type="transmembrane region" description="Helical" evidence="8">
    <location>
        <begin position="380"/>
        <end position="403"/>
    </location>
</feature>
<keyword evidence="5 8" id="KW-1133">Transmembrane helix</keyword>
<feature type="compositionally biased region" description="Basic and acidic residues" evidence="7">
    <location>
        <begin position="269"/>
        <end position="283"/>
    </location>
</feature>
<dbReference type="InterPro" id="IPR003370">
    <property type="entry name" value="Chromate_transpt"/>
</dbReference>
<dbReference type="EMBL" id="JAABOA010001070">
    <property type="protein sequence ID" value="KAF9582387.1"/>
    <property type="molecule type" value="Genomic_DNA"/>
</dbReference>
<keyword evidence="4 8" id="KW-0812">Transmembrane</keyword>
<evidence type="ECO:0000313" key="9">
    <source>
        <dbReference type="EMBL" id="KAF9582387.1"/>
    </source>
</evidence>
<gene>
    <name evidence="9" type="ORF">BGW38_000271</name>
</gene>
<feature type="region of interest" description="Disordered" evidence="7">
    <location>
        <begin position="206"/>
        <end position="302"/>
    </location>
</feature>
<keyword evidence="6 8" id="KW-0472">Membrane</keyword>
<feature type="transmembrane region" description="Helical" evidence="8">
    <location>
        <begin position="126"/>
        <end position="143"/>
    </location>
</feature>
<feature type="compositionally biased region" description="Low complexity" evidence="7">
    <location>
        <begin position="232"/>
        <end position="243"/>
    </location>
</feature>
<evidence type="ECO:0000256" key="5">
    <source>
        <dbReference type="ARBA" id="ARBA00022989"/>
    </source>
</evidence>
<protein>
    <recommendedName>
        <fullName evidence="11">Chromate transporter</fullName>
    </recommendedName>
</protein>
<comment type="caution">
    <text evidence="9">The sequence shown here is derived from an EMBL/GenBank/DDBJ whole genome shotgun (WGS) entry which is preliminary data.</text>
</comment>
<dbReference type="GO" id="GO:0005886">
    <property type="term" value="C:plasma membrane"/>
    <property type="evidence" value="ECO:0007669"/>
    <property type="project" value="UniProtKB-SubCell"/>
</dbReference>
<feature type="transmembrane region" description="Helical" evidence="8">
    <location>
        <begin position="85"/>
        <end position="106"/>
    </location>
</feature>
<evidence type="ECO:0000256" key="8">
    <source>
        <dbReference type="SAM" id="Phobius"/>
    </source>
</evidence>
<comment type="similarity">
    <text evidence="2">Belongs to the chromate ion transporter (CHR) (TC 2.A.51) family.</text>
</comment>
<feature type="transmembrane region" description="Helical" evidence="8">
    <location>
        <begin position="415"/>
        <end position="433"/>
    </location>
</feature>
<feature type="transmembrane region" description="Helical" evidence="8">
    <location>
        <begin position="155"/>
        <end position="172"/>
    </location>
</feature>
<organism evidence="9 10">
    <name type="scientific">Lunasporangiospora selenospora</name>
    <dbReference type="NCBI Taxonomy" id="979761"/>
    <lineage>
        <taxon>Eukaryota</taxon>
        <taxon>Fungi</taxon>
        <taxon>Fungi incertae sedis</taxon>
        <taxon>Mucoromycota</taxon>
        <taxon>Mortierellomycotina</taxon>
        <taxon>Mortierellomycetes</taxon>
        <taxon>Mortierellales</taxon>
        <taxon>Mortierellaceae</taxon>
        <taxon>Lunasporangiospora</taxon>
    </lineage>
</organism>
<keyword evidence="10" id="KW-1185">Reference proteome</keyword>
<comment type="subcellular location">
    <subcellularLocation>
        <location evidence="1">Cell membrane</location>
        <topology evidence="1">Multi-pass membrane protein</topology>
    </subcellularLocation>
</comment>
<reference evidence="9" key="1">
    <citation type="journal article" date="2020" name="Fungal Divers.">
        <title>Resolving the Mortierellaceae phylogeny through synthesis of multi-gene phylogenetics and phylogenomics.</title>
        <authorList>
            <person name="Vandepol N."/>
            <person name="Liber J."/>
            <person name="Desiro A."/>
            <person name="Na H."/>
            <person name="Kennedy M."/>
            <person name="Barry K."/>
            <person name="Grigoriev I.V."/>
            <person name="Miller A.N."/>
            <person name="O'Donnell K."/>
            <person name="Stajich J.E."/>
            <person name="Bonito G."/>
        </authorList>
    </citation>
    <scope>NUCLEOTIDE SEQUENCE</scope>
    <source>
        <strain evidence="9">KOD1015</strain>
    </source>
</reference>
<dbReference type="Pfam" id="PF02417">
    <property type="entry name" value="Chromate_transp"/>
    <property type="match status" value="2"/>
</dbReference>
<evidence type="ECO:0000256" key="6">
    <source>
        <dbReference type="ARBA" id="ARBA00023136"/>
    </source>
</evidence>
<sequence>MSHDPHVIPSLMHRLNEIFFTYFKLGYTTFGGPAAHIAILYDDIVVKRNWISSERFTELFAICQALPGPASTELAYSLALVRSGLFCAIFAFLLWSMPGAIVMTVVGTLIGNVKGDIPLWATRLEQGLASAAIGLVALAAYRMSTTLATDKLTRVLALLAGSISALFTAPWLLPVIMIAGGIVSFVFDGYLTPAWNKWKSARNAKKEQANKAATESTPRASADEKDLERGHTTVTNTTTVSSTPSDSAAERISEQTNESQPLPGSVEKQTSHESTRSSEELPKSDSNADDQPLDPTSTEDRPLFTYSRKSGLLALAIFLVLLVASILVRALTPNSTTASYGQLVSTFYVVGSIIFGGGPVIIPLLKTYTVDSGWMSDQQFLVGLALIQSLPGPNFNIACFLGAVSMANAGNGKSAVVGAILGFLGIFFPGLVLKNAIIPFWQYFRGHPSVKMIFRGVNACALGLVFSATWLLWTQTDAIGGSSDYHVVIASTAFVASGYLDIPAPLVIILGGGMGAIEYAVDR</sequence>
<evidence type="ECO:0000256" key="2">
    <source>
        <dbReference type="ARBA" id="ARBA00005262"/>
    </source>
</evidence>